<organism evidence="1 2">
    <name type="scientific">Bauhinia variegata</name>
    <name type="common">Purple orchid tree</name>
    <name type="synonym">Phanera variegata</name>
    <dbReference type="NCBI Taxonomy" id="167791"/>
    <lineage>
        <taxon>Eukaryota</taxon>
        <taxon>Viridiplantae</taxon>
        <taxon>Streptophyta</taxon>
        <taxon>Embryophyta</taxon>
        <taxon>Tracheophyta</taxon>
        <taxon>Spermatophyta</taxon>
        <taxon>Magnoliopsida</taxon>
        <taxon>eudicotyledons</taxon>
        <taxon>Gunneridae</taxon>
        <taxon>Pentapetalae</taxon>
        <taxon>rosids</taxon>
        <taxon>fabids</taxon>
        <taxon>Fabales</taxon>
        <taxon>Fabaceae</taxon>
        <taxon>Cercidoideae</taxon>
        <taxon>Cercideae</taxon>
        <taxon>Bauhiniinae</taxon>
        <taxon>Bauhinia</taxon>
    </lineage>
</organism>
<sequence length="290" mass="32739">MLIPKFALAPQFSSAYTAVSKTSNLRIYACIFLGPWHPSKVENLKPDHRFLHLFTKPFCFLTIPELFHRRQQSHIPKFGNWDGDNVPYTAYFENARRDRTGSLMIKPNDPEAFKTMSRGGSRKMDDSDTVKASPASNGHRRSGSISRHRSRGSHGSFTAESAASEKISHTKRSMPKENSFVGSFSSTTSSIRRNKSRSYSSNDYNNKNNDEAVTVIPKFGDWDERDAKSGEGFTMVFDQIKGERQNALGHYPNGYVQSRLATSSNIQNQYGRPTSRISKYCCCLFSSESK</sequence>
<keyword evidence="2" id="KW-1185">Reference proteome</keyword>
<accession>A0ACB9KFP8</accession>
<proteinExistence type="predicted"/>
<dbReference type="EMBL" id="CM039439">
    <property type="protein sequence ID" value="KAI4295976.1"/>
    <property type="molecule type" value="Genomic_DNA"/>
</dbReference>
<dbReference type="Proteomes" id="UP000828941">
    <property type="component" value="Chromosome 14"/>
</dbReference>
<evidence type="ECO:0000313" key="2">
    <source>
        <dbReference type="Proteomes" id="UP000828941"/>
    </source>
</evidence>
<reference evidence="1 2" key="1">
    <citation type="journal article" date="2022" name="DNA Res.">
        <title>Chromosomal-level genome assembly of the orchid tree Bauhinia variegata (Leguminosae; Cercidoideae) supports the allotetraploid origin hypothesis of Bauhinia.</title>
        <authorList>
            <person name="Zhong Y."/>
            <person name="Chen Y."/>
            <person name="Zheng D."/>
            <person name="Pang J."/>
            <person name="Liu Y."/>
            <person name="Luo S."/>
            <person name="Meng S."/>
            <person name="Qian L."/>
            <person name="Wei D."/>
            <person name="Dai S."/>
            <person name="Zhou R."/>
        </authorList>
    </citation>
    <scope>NUCLEOTIDE SEQUENCE [LARGE SCALE GENOMIC DNA]</scope>
    <source>
        <strain evidence="1">BV-YZ2020</strain>
    </source>
</reference>
<name>A0ACB9KFP8_BAUVA</name>
<comment type="caution">
    <text evidence="1">The sequence shown here is derived from an EMBL/GenBank/DDBJ whole genome shotgun (WGS) entry which is preliminary data.</text>
</comment>
<gene>
    <name evidence="1" type="ORF">L6164_035969</name>
</gene>
<evidence type="ECO:0000313" key="1">
    <source>
        <dbReference type="EMBL" id="KAI4295976.1"/>
    </source>
</evidence>
<protein>
    <submittedName>
        <fullName evidence="1">Uncharacterized protein</fullName>
    </submittedName>
</protein>